<dbReference type="OrthoDB" id="5178774at2"/>
<comment type="caution">
    <text evidence="1">The sequence shown here is derived from an EMBL/GenBank/DDBJ whole genome shotgun (WGS) entry which is preliminary data.</text>
</comment>
<protein>
    <submittedName>
        <fullName evidence="1">Uncharacterized protein</fullName>
    </submittedName>
</protein>
<keyword evidence="2" id="KW-1185">Reference proteome</keyword>
<accession>A0A7I7SFK7</accession>
<sequence length="170" mass="18103">MPRSLDLSADYPAAVERVFAAFGDERYWQARLADSGADIATLNSMSVGTDGTITVTTTQSLYRRRLPALAAQFLHGNLEVVRHELWHPVREGASDGEVRAEVTSAPASLSSNARLTPRAGGSRLTVAAAVRVNVPLVGGKIEGVIAGALGELMAAEQRFTTVWLTGDNSR</sequence>
<organism evidence="1 2">
    <name type="scientific">Mycolicibacillus koreensis</name>
    <dbReference type="NCBI Taxonomy" id="1069220"/>
    <lineage>
        <taxon>Bacteria</taxon>
        <taxon>Bacillati</taxon>
        <taxon>Actinomycetota</taxon>
        <taxon>Actinomycetes</taxon>
        <taxon>Mycobacteriales</taxon>
        <taxon>Mycobacteriaceae</taxon>
        <taxon>Mycolicibacillus</taxon>
    </lineage>
</organism>
<evidence type="ECO:0000313" key="1">
    <source>
        <dbReference type="EMBL" id="OSC34301.1"/>
    </source>
</evidence>
<gene>
    <name evidence="1" type="ORF">B8W67_07065</name>
</gene>
<dbReference type="Proteomes" id="UP000193577">
    <property type="component" value="Unassembled WGS sequence"/>
</dbReference>
<evidence type="ECO:0000313" key="2">
    <source>
        <dbReference type="Proteomes" id="UP000193577"/>
    </source>
</evidence>
<proteinExistence type="predicted"/>
<dbReference type="Pfam" id="PF10698">
    <property type="entry name" value="DUF2505"/>
    <property type="match status" value="1"/>
</dbReference>
<dbReference type="InterPro" id="IPR019639">
    <property type="entry name" value="DUF2505"/>
</dbReference>
<dbReference type="EMBL" id="NCXO01000011">
    <property type="protein sequence ID" value="OSC34301.1"/>
    <property type="molecule type" value="Genomic_DNA"/>
</dbReference>
<dbReference type="AlphaFoldDB" id="A0A7I7SFK7"/>
<reference evidence="1 2" key="1">
    <citation type="submission" date="2017-04" db="EMBL/GenBank/DDBJ databases">
        <title>The new phylogeny of genus Mycobacterium.</title>
        <authorList>
            <person name="Tortoli E."/>
            <person name="Trovato A."/>
            <person name="Cirillo D.M."/>
        </authorList>
    </citation>
    <scope>NUCLEOTIDE SEQUENCE [LARGE SCALE GENOMIC DNA]</scope>
    <source>
        <strain evidence="1 2">KCTC 19819</strain>
    </source>
</reference>
<name>A0A7I7SFK7_9MYCO</name>
<dbReference type="RefSeq" id="WP_085303154.1">
    <property type="nucleotide sequence ID" value="NZ_AP022594.1"/>
</dbReference>